<accession>A0ABR3GW36</accession>
<keyword evidence="3" id="KW-1185">Reference proteome</keyword>
<feature type="compositionally biased region" description="Low complexity" evidence="1">
    <location>
        <begin position="121"/>
        <end position="137"/>
    </location>
</feature>
<comment type="caution">
    <text evidence="2">The sequence shown here is derived from an EMBL/GenBank/DDBJ whole genome shotgun (WGS) entry which is preliminary data.</text>
</comment>
<organism evidence="2 3">
    <name type="scientific">Discina gigas</name>
    <dbReference type="NCBI Taxonomy" id="1032678"/>
    <lineage>
        <taxon>Eukaryota</taxon>
        <taxon>Fungi</taxon>
        <taxon>Dikarya</taxon>
        <taxon>Ascomycota</taxon>
        <taxon>Pezizomycotina</taxon>
        <taxon>Pezizomycetes</taxon>
        <taxon>Pezizales</taxon>
        <taxon>Discinaceae</taxon>
        <taxon>Discina</taxon>
    </lineage>
</organism>
<feature type="compositionally biased region" description="Polar residues" evidence="1">
    <location>
        <begin position="84"/>
        <end position="100"/>
    </location>
</feature>
<proteinExistence type="predicted"/>
<feature type="compositionally biased region" description="Polar residues" evidence="1">
    <location>
        <begin position="40"/>
        <end position="59"/>
    </location>
</feature>
<feature type="region of interest" description="Disordered" evidence="1">
    <location>
        <begin position="1"/>
        <end position="149"/>
    </location>
</feature>
<evidence type="ECO:0000313" key="3">
    <source>
        <dbReference type="Proteomes" id="UP001447188"/>
    </source>
</evidence>
<reference evidence="2 3" key="1">
    <citation type="submission" date="2024-02" db="EMBL/GenBank/DDBJ databases">
        <title>Discinaceae phylogenomics.</title>
        <authorList>
            <person name="Dirks A.C."/>
            <person name="James T.Y."/>
        </authorList>
    </citation>
    <scope>NUCLEOTIDE SEQUENCE [LARGE SCALE GENOMIC DNA]</scope>
    <source>
        <strain evidence="2 3">ACD0624</strain>
    </source>
</reference>
<protein>
    <submittedName>
        <fullName evidence="2">Uncharacterized protein</fullName>
    </submittedName>
</protein>
<sequence length="393" mass="43015">MKSPIFGNSLPSNSHRRSISGSTPTKRPLVNDENADHVGLSNSKRIKSTVQSSTLTSKSINEHPKQSTTSSGKQSSRFILTDKQPLSQQKRGALGNITNTHRVEKSSSKPRIGSSLKNVLSNTSPPRRNRPNSSPPRTAREVKRAQRAQFAVRVDPPVFDSVPSKSIDAVVKDPATRSRSNSLLTPSNDVPSLLITLAAPSIPDSWVFAIYEDTPEETLQNMMEHSTNTLDLSDDETSKSELSELGKENIPPSRLAELMATAPEERGEQMRVDVAKKSIPAAIMFGEQRAPLREMEATELGNEEAKEAVEEIKVPTLDKEEFMTVTTPEKKTPIVPKGKGALGWTVWSDGEAKLKDQDGITLLPPIDHTRLKTGKFGGLRRKGCEGKKRALSA</sequence>
<name>A0ABR3GW36_9PEZI</name>
<feature type="compositionally biased region" description="Low complexity" evidence="1">
    <location>
        <begin position="66"/>
        <end position="76"/>
    </location>
</feature>
<gene>
    <name evidence="2" type="ORF">Q9L58_000952</name>
</gene>
<evidence type="ECO:0000256" key="1">
    <source>
        <dbReference type="SAM" id="MobiDB-lite"/>
    </source>
</evidence>
<dbReference type="EMBL" id="JBBBZM010000006">
    <property type="protein sequence ID" value="KAL0640124.1"/>
    <property type="molecule type" value="Genomic_DNA"/>
</dbReference>
<dbReference type="Proteomes" id="UP001447188">
    <property type="component" value="Unassembled WGS sequence"/>
</dbReference>
<feature type="compositionally biased region" description="Polar residues" evidence="1">
    <location>
        <begin position="9"/>
        <end position="25"/>
    </location>
</feature>
<evidence type="ECO:0000313" key="2">
    <source>
        <dbReference type="EMBL" id="KAL0640124.1"/>
    </source>
</evidence>